<keyword evidence="3" id="KW-1185">Reference proteome</keyword>
<proteinExistence type="predicted"/>
<gene>
    <name evidence="2" type="ORF">ALTATR162_LOCUS7794</name>
</gene>
<evidence type="ECO:0000313" key="3">
    <source>
        <dbReference type="Proteomes" id="UP000676310"/>
    </source>
</evidence>
<dbReference type="EMBL" id="CAJRGZ010000022">
    <property type="protein sequence ID" value="CAG5174491.1"/>
    <property type="molecule type" value="Genomic_DNA"/>
</dbReference>
<dbReference type="RefSeq" id="XP_043171358.1">
    <property type="nucleotide sequence ID" value="XM_043315423.1"/>
</dbReference>
<protein>
    <submittedName>
        <fullName evidence="2">Uncharacterized protein</fullName>
    </submittedName>
</protein>
<name>A0A8J2N7U9_9PLEO</name>
<dbReference type="OrthoDB" id="3671614at2759"/>
<dbReference type="Proteomes" id="UP000676310">
    <property type="component" value="Unassembled WGS sequence"/>
</dbReference>
<dbReference type="AlphaFoldDB" id="A0A8J2N7U9"/>
<feature type="region of interest" description="Disordered" evidence="1">
    <location>
        <begin position="1"/>
        <end position="43"/>
    </location>
</feature>
<sequence>MASRKRSGSSPPTEAQSAKKQRADRANRREAARDIREQARHDEITKSNTVNSPFLRLPGEIRNMIYAYIFTDTLYIFTDFHLNGEAQGSDIDLYKLFEENDMSLLLDSRRVHKETALLPYKMSIFAFEFEGEWRHWEYVREFLESRSRAQILAMRRLEIFYGGVGLVGFSHRMETSKWWYKSLGCVKS</sequence>
<dbReference type="GeneID" id="67019833"/>
<dbReference type="PANTHER" id="PTHR38790">
    <property type="entry name" value="2EXR DOMAIN-CONTAINING PROTEIN-RELATED"/>
    <property type="match status" value="1"/>
</dbReference>
<dbReference type="PANTHER" id="PTHR38790:SF4">
    <property type="entry name" value="2EXR DOMAIN-CONTAINING PROTEIN"/>
    <property type="match status" value="1"/>
</dbReference>
<organism evidence="2 3">
    <name type="scientific">Alternaria atra</name>
    <dbReference type="NCBI Taxonomy" id="119953"/>
    <lineage>
        <taxon>Eukaryota</taxon>
        <taxon>Fungi</taxon>
        <taxon>Dikarya</taxon>
        <taxon>Ascomycota</taxon>
        <taxon>Pezizomycotina</taxon>
        <taxon>Dothideomycetes</taxon>
        <taxon>Pleosporomycetidae</taxon>
        <taxon>Pleosporales</taxon>
        <taxon>Pleosporineae</taxon>
        <taxon>Pleosporaceae</taxon>
        <taxon>Alternaria</taxon>
        <taxon>Alternaria sect. Ulocladioides</taxon>
    </lineage>
</organism>
<reference evidence="2" key="1">
    <citation type="submission" date="2021-05" db="EMBL/GenBank/DDBJ databases">
        <authorList>
            <person name="Stam R."/>
        </authorList>
    </citation>
    <scope>NUCLEOTIDE SEQUENCE</scope>
    <source>
        <strain evidence="2">CS162</strain>
    </source>
</reference>
<evidence type="ECO:0000313" key="2">
    <source>
        <dbReference type="EMBL" id="CAG5174491.1"/>
    </source>
</evidence>
<feature type="compositionally biased region" description="Basic and acidic residues" evidence="1">
    <location>
        <begin position="21"/>
        <end position="43"/>
    </location>
</feature>
<evidence type="ECO:0000256" key="1">
    <source>
        <dbReference type="SAM" id="MobiDB-lite"/>
    </source>
</evidence>
<accession>A0A8J2N7U9</accession>
<feature type="compositionally biased region" description="Polar residues" evidence="1">
    <location>
        <begin position="8"/>
        <end position="18"/>
    </location>
</feature>
<comment type="caution">
    <text evidence="2">The sequence shown here is derived from an EMBL/GenBank/DDBJ whole genome shotgun (WGS) entry which is preliminary data.</text>
</comment>